<dbReference type="GO" id="GO:0003824">
    <property type="term" value="F:catalytic activity"/>
    <property type="evidence" value="ECO:0007669"/>
    <property type="project" value="InterPro"/>
</dbReference>
<dbReference type="SUPFAM" id="SSF53474">
    <property type="entry name" value="alpha/beta-Hydrolases"/>
    <property type="match status" value="1"/>
</dbReference>
<dbReference type="PANTHER" id="PTHR46438">
    <property type="entry name" value="ALPHA/BETA-HYDROLASES SUPERFAMILY PROTEIN"/>
    <property type="match status" value="1"/>
</dbReference>
<reference evidence="3" key="1">
    <citation type="submission" date="2018-05" db="EMBL/GenBank/DDBJ databases">
        <authorList>
            <person name="Deangelis K."/>
            <person name="Huntemann M."/>
            <person name="Clum A."/>
            <person name="Pillay M."/>
            <person name="Palaniappan K."/>
            <person name="Varghese N."/>
            <person name="Mikhailova N."/>
            <person name="Stamatis D."/>
            <person name="Reddy T."/>
            <person name="Daum C."/>
            <person name="Shapiro N."/>
            <person name="Ivanova N."/>
            <person name="Kyrpides N."/>
            <person name="Woyke T."/>
        </authorList>
    </citation>
    <scope>NUCLEOTIDE SEQUENCE [LARGE SCALE GENOMIC DNA]</scope>
    <source>
        <strain evidence="3">GAS496</strain>
    </source>
</reference>
<dbReference type="EMBL" id="QJJU01000026">
    <property type="protein sequence ID" value="PXX02308.1"/>
    <property type="molecule type" value="Genomic_DNA"/>
</dbReference>
<dbReference type="Pfam" id="PF12697">
    <property type="entry name" value="Abhydrolase_6"/>
    <property type="match status" value="1"/>
</dbReference>
<evidence type="ECO:0000259" key="1">
    <source>
        <dbReference type="Pfam" id="PF12697"/>
    </source>
</evidence>
<accession>A0A318H991</accession>
<dbReference type="AlphaFoldDB" id="A0A318H991"/>
<dbReference type="InterPro" id="IPR000073">
    <property type="entry name" value="AB_hydrolase_1"/>
</dbReference>
<dbReference type="PRINTS" id="PR00111">
    <property type="entry name" value="ABHYDROLASE"/>
</dbReference>
<proteinExistence type="predicted"/>
<evidence type="ECO:0000313" key="3">
    <source>
        <dbReference type="Proteomes" id="UP000247781"/>
    </source>
</evidence>
<dbReference type="PANTHER" id="PTHR46438:SF11">
    <property type="entry name" value="LIPASE-RELATED"/>
    <property type="match status" value="1"/>
</dbReference>
<dbReference type="Gene3D" id="3.40.50.1820">
    <property type="entry name" value="alpha/beta hydrolase"/>
    <property type="match status" value="1"/>
</dbReference>
<dbReference type="InterPro" id="IPR000639">
    <property type="entry name" value="Epox_hydrolase-like"/>
</dbReference>
<dbReference type="RefSeq" id="WP_181428422.1">
    <property type="nucleotide sequence ID" value="NZ_QJJU01000026.1"/>
</dbReference>
<dbReference type="PRINTS" id="PR00412">
    <property type="entry name" value="EPOXHYDRLASE"/>
</dbReference>
<feature type="domain" description="AB hydrolase-1" evidence="1">
    <location>
        <begin position="27"/>
        <end position="264"/>
    </location>
</feature>
<protein>
    <submittedName>
        <fullName evidence="2">Pimeloyl-ACP methyl ester carboxylesterase</fullName>
    </submittedName>
</protein>
<sequence>MTDVQRNTVLVDGLVTSYLEAGQGDPVVLLHGGEFGVSAELGWENNIAALATHFRVLALDMLGFGGSAKVIDFNDGRGMRIRHIARFCEVMGVESAHFVGNSMGAVNMFVDATSASSVLPTRSMVTMCGGGEIQRNEHSAALYDYDATLSGMRRIVEALFHDPSYPADDAYVQRRYESSIAPGAWETLAAARFRRPGLEPPSLPSIARPYERITVPTLVVEGECDKLLPTGWAAEIAGQIPGGRSVVVPKAGHCPQIEQPSVVNHVLVDFLTEVQRKVSA</sequence>
<organism evidence="2 3">
    <name type="scientific">Mycolicibacterium moriokaense</name>
    <dbReference type="NCBI Taxonomy" id="39691"/>
    <lineage>
        <taxon>Bacteria</taxon>
        <taxon>Bacillati</taxon>
        <taxon>Actinomycetota</taxon>
        <taxon>Actinomycetes</taxon>
        <taxon>Mycobacteriales</taxon>
        <taxon>Mycobacteriaceae</taxon>
        <taxon>Mycolicibacterium</taxon>
    </lineage>
</organism>
<dbReference type="Proteomes" id="UP000247781">
    <property type="component" value="Unassembled WGS sequence"/>
</dbReference>
<gene>
    <name evidence="2" type="ORF">C8E89_12683</name>
</gene>
<name>A0A318H991_9MYCO</name>
<reference evidence="2 3" key="2">
    <citation type="submission" date="2018-06" db="EMBL/GenBank/DDBJ databases">
        <title>Sequencing of bacterial isolates from soil warming experiment in Harvard Forest, Massachusetts, USA.</title>
        <authorList>
            <person name="Deangelis K.PhD."/>
        </authorList>
    </citation>
    <scope>NUCLEOTIDE SEQUENCE [LARGE SCALE GENOMIC DNA]</scope>
    <source>
        <strain evidence="2 3">GAS496</strain>
    </source>
</reference>
<evidence type="ECO:0000313" key="2">
    <source>
        <dbReference type="EMBL" id="PXX02308.1"/>
    </source>
</evidence>
<dbReference type="InterPro" id="IPR029058">
    <property type="entry name" value="AB_hydrolase_fold"/>
</dbReference>
<keyword evidence="3" id="KW-1185">Reference proteome</keyword>
<comment type="caution">
    <text evidence="2">The sequence shown here is derived from an EMBL/GenBank/DDBJ whole genome shotgun (WGS) entry which is preliminary data.</text>
</comment>